<name>A0A7C6EJX8_UNCW3</name>
<dbReference type="InterPro" id="IPR015943">
    <property type="entry name" value="WD40/YVTN_repeat-like_dom_sf"/>
</dbReference>
<protein>
    <submittedName>
        <fullName evidence="2">T9SS type A sorting domain-containing protein</fullName>
    </submittedName>
</protein>
<comment type="caution">
    <text evidence="2">The sequence shown here is derived from an EMBL/GenBank/DDBJ whole genome shotgun (WGS) entry which is preliminary data.</text>
</comment>
<dbReference type="Gene3D" id="2.130.10.10">
    <property type="entry name" value="YVTN repeat-like/Quinoprotein amine dehydrogenase"/>
    <property type="match status" value="4"/>
</dbReference>
<sequence>MILINFFIFALSLKPTFYTNHNYFYNISVNDSIVYGATNGGVVAYNYLNNTFKVLTNTDGLKINRQQCIAIDSSGNIWVGSNNGIVQIDKSFNKIQVYPLECLPCTRVNTIYCLKDTILVGTQNGLLIIDTKGTPDNFEDDGILKIYDFQGLSSNNILTIAVDTGFWIGTDDKITRFSSDFQNYTIYGLENGLLRNYIRKIKIIDSNLYVGTDGGLNRFTGTNFDTIIMGYKIIDIEGAGDSLLLALDTLRQIGIFFQGNLTLLNSGIPYLVRINDIENFKGKWFCATGNSFKSDYFGEGIGIYDFASSQWRLIKDNCLSSNHICSITANQYGVFAAHGTRNSDARGVSWLKNDNTWQNFCQDTFVPTKFIHRCITAPDKKVWFGLHYTDSLLAISFEPENNKWYYLRQKYRGIDSTVAIWDLKFDLKNNMYLSLAGPSDKIWVYDSSLSTAYFLGDRTPGFEVELAIDSSLRVYSTVFDAAGGILMIDTKGTIFDRADDINLKYGKTDGLLSQFCSGITVDENNNVYIANDIGVSVFQNNRFEHIENFNGGVIYDVLTDDEGRVWVMADNGIYAYDINYKMLKSFTFNELNVNVEFMPVNNEIIQVQGFFYDRFRSCFWLGNENGLLKLEIVKKDTTSLDSVLIYPNPVLSGSVVRIKNIPADASVNIYSITGRKIVTNLKPNSLGEVLWHIPHNTSSGLYFALINTGSDKKVCKFAIVK</sequence>
<dbReference type="NCBIfam" id="TIGR04183">
    <property type="entry name" value="Por_Secre_tail"/>
    <property type="match status" value="1"/>
</dbReference>
<dbReference type="EMBL" id="DTHJ01000104">
    <property type="protein sequence ID" value="HHS62945.1"/>
    <property type="molecule type" value="Genomic_DNA"/>
</dbReference>
<dbReference type="Pfam" id="PF18962">
    <property type="entry name" value="Por_Secre_tail"/>
    <property type="match status" value="1"/>
</dbReference>
<evidence type="ECO:0000313" key="2">
    <source>
        <dbReference type="EMBL" id="HHS62945.1"/>
    </source>
</evidence>
<proteinExistence type="predicted"/>
<dbReference type="SUPFAM" id="SSF63829">
    <property type="entry name" value="Calcium-dependent phosphotriesterase"/>
    <property type="match status" value="2"/>
</dbReference>
<dbReference type="InterPro" id="IPR026444">
    <property type="entry name" value="Secre_tail"/>
</dbReference>
<accession>A0A7C6EJX8</accession>
<reference evidence="2" key="1">
    <citation type="journal article" date="2020" name="mSystems">
        <title>Genome- and Community-Level Interaction Insights into Carbon Utilization and Element Cycling Functions of Hydrothermarchaeota in Hydrothermal Sediment.</title>
        <authorList>
            <person name="Zhou Z."/>
            <person name="Liu Y."/>
            <person name="Xu W."/>
            <person name="Pan J."/>
            <person name="Luo Z.H."/>
            <person name="Li M."/>
        </authorList>
    </citation>
    <scope>NUCLEOTIDE SEQUENCE [LARGE SCALE GENOMIC DNA]</scope>
    <source>
        <strain evidence="2">SpSt-783</strain>
    </source>
</reference>
<gene>
    <name evidence="2" type="ORF">ENV70_04960</name>
</gene>
<evidence type="ECO:0000259" key="1">
    <source>
        <dbReference type="Pfam" id="PF18962"/>
    </source>
</evidence>
<organism evidence="2">
    <name type="scientific">candidate division WOR-3 bacterium</name>
    <dbReference type="NCBI Taxonomy" id="2052148"/>
    <lineage>
        <taxon>Bacteria</taxon>
        <taxon>Bacteria division WOR-3</taxon>
    </lineage>
</organism>
<feature type="domain" description="Secretion system C-terminal sorting" evidence="1">
    <location>
        <begin position="645"/>
        <end position="719"/>
    </location>
</feature>
<dbReference type="AlphaFoldDB" id="A0A7C6EJX8"/>